<evidence type="ECO:0000256" key="1">
    <source>
        <dbReference type="ARBA" id="ARBA00001933"/>
    </source>
</evidence>
<dbReference type="InterPro" id="IPR020578">
    <property type="entry name" value="Aminotrans_V_PyrdxlP_BS"/>
</dbReference>
<evidence type="ECO:0000259" key="8">
    <source>
        <dbReference type="Pfam" id="PF00266"/>
    </source>
</evidence>
<sequence length="381" mass="41439">MIYLDNSATTKPFQEVVDAFSKTSLRFFANPASIHSEALEAEKLLSRARQQLASLLHADEEELVFTSGGTEGNHMAIFGRARAMQHRGKHIITTKLEHPSVQKPIEHLEQEGFEVTWLTPNQRGVVTAEQVKDALRDDTILVSIMHVNNELGSIQPVQEVASLLATHPLAAFHVDHVQGAAKLPLALRQLPIDLLTLSSHKFHGMKGSGVLFVRKGTALSPIQIGGTQEGGRRAGTVSVPGAVALAKAFRLAAERYETEWVHLGTISQQFRDLLASMKGVRVLSPPDAIPTIVNIAVPGLKAEILIHALSRQGIFASTQSACSTRTYAPSRVLLECGHSEIVAGSAIRFSLSCETKQKDLERAATVFQQALHSLQKVMKPS</sequence>
<evidence type="ECO:0000256" key="7">
    <source>
        <dbReference type="RuleBase" id="RU004504"/>
    </source>
</evidence>
<keyword evidence="10" id="KW-1185">Reference proteome</keyword>
<gene>
    <name evidence="9" type="ORF">EV213_10847</name>
</gene>
<evidence type="ECO:0000256" key="5">
    <source>
        <dbReference type="ARBA" id="ARBA00023004"/>
    </source>
</evidence>
<dbReference type="Proteomes" id="UP000295632">
    <property type="component" value="Unassembled WGS sequence"/>
</dbReference>
<proteinExistence type="inferred from homology"/>
<comment type="cofactor">
    <cofactor evidence="1 7">
        <name>pyridoxal 5'-phosphate</name>
        <dbReference type="ChEBI" id="CHEBI:597326"/>
    </cofactor>
</comment>
<dbReference type="PANTHER" id="PTHR11601">
    <property type="entry name" value="CYSTEINE DESULFURYLASE FAMILY MEMBER"/>
    <property type="match status" value="1"/>
</dbReference>
<keyword evidence="4" id="KW-0663">Pyridoxal phosphate</keyword>
<feature type="domain" description="Aminotransferase class V" evidence="8">
    <location>
        <begin position="2"/>
        <end position="362"/>
    </location>
</feature>
<dbReference type="SUPFAM" id="SSF53383">
    <property type="entry name" value="PLP-dependent transferases"/>
    <property type="match status" value="1"/>
</dbReference>
<evidence type="ECO:0000313" key="9">
    <source>
        <dbReference type="EMBL" id="TDQ39100.1"/>
    </source>
</evidence>
<comment type="similarity">
    <text evidence="2">Belongs to the class-V pyridoxal-phosphate-dependent aminotransferase family. NifS/IscS subfamily.</text>
</comment>
<dbReference type="InterPro" id="IPR015421">
    <property type="entry name" value="PyrdxlP-dep_Trfase_major"/>
</dbReference>
<dbReference type="OrthoDB" id="9808002at2"/>
<keyword evidence="6" id="KW-0411">Iron-sulfur</keyword>
<dbReference type="PIRSF" id="PIRSF005572">
    <property type="entry name" value="NifS"/>
    <property type="match status" value="1"/>
</dbReference>
<name>A0A4R6TYR6_9BACI</name>
<dbReference type="Pfam" id="PF00266">
    <property type="entry name" value="Aminotran_5"/>
    <property type="match status" value="1"/>
</dbReference>
<dbReference type="InterPro" id="IPR015424">
    <property type="entry name" value="PyrdxlP-dep_Trfase"/>
</dbReference>
<dbReference type="GO" id="GO:0051536">
    <property type="term" value="F:iron-sulfur cluster binding"/>
    <property type="evidence" value="ECO:0007669"/>
    <property type="project" value="UniProtKB-KW"/>
</dbReference>
<evidence type="ECO:0000256" key="2">
    <source>
        <dbReference type="ARBA" id="ARBA00006490"/>
    </source>
</evidence>
<dbReference type="PROSITE" id="PS00595">
    <property type="entry name" value="AA_TRANSFER_CLASS_5"/>
    <property type="match status" value="1"/>
</dbReference>
<dbReference type="PANTHER" id="PTHR11601:SF50">
    <property type="entry name" value="CYSTEINE DESULFURASE ISCS 2-RELATED"/>
    <property type="match status" value="1"/>
</dbReference>
<reference evidence="9 10" key="1">
    <citation type="submission" date="2019-03" db="EMBL/GenBank/DDBJ databases">
        <title>Genomic Encyclopedia of Type Strains, Phase IV (KMG-IV): sequencing the most valuable type-strain genomes for metagenomic binning, comparative biology and taxonomic classification.</title>
        <authorList>
            <person name="Goeker M."/>
        </authorList>
    </citation>
    <scope>NUCLEOTIDE SEQUENCE [LARGE SCALE GENOMIC DNA]</scope>
    <source>
        <strain evidence="9 10">DSM 28697</strain>
    </source>
</reference>
<protein>
    <submittedName>
        <fullName evidence="9">Cysteine desulfurase</fullName>
    </submittedName>
</protein>
<evidence type="ECO:0000256" key="3">
    <source>
        <dbReference type="ARBA" id="ARBA00022723"/>
    </source>
</evidence>
<evidence type="ECO:0000256" key="4">
    <source>
        <dbReference type="ARBA" id="ARBA00022898"/>
    </source>
</evidence>
<dbReference type="GO" id="GO:0046872">
    <property type="term" value="F:metal ion binding"/>
    <property type="evidence" value="ECO:0007669"/>
    <property type="project" value="UniProtKB-KW"/>
</dbReference>
<dbReference type="GO" id="GO:0003824">
    <property type="term" value="F:catalytic activity"/>
    <property type="evidence" value="ECO:0007669"/>
    <property type="project" value="UniProtKB-ARBA"/>
</dbReference>
<comment type="caution">
    <text evidence="9">The sequence shown here is derived from an EMBL/GenBank/DDBJ whole genome shotgun (WGS) entry which is preliminary data.</text>
</comment>
<keyword evidence="5" id="KW-0408">Iron</keyword>
<dbReference type="InterPro" id="IPR000192">
    <property type="entry name" value="Aminotrans_V_dom"/>
</dbReference>
<organism evidence="9 10">
    <name type="scientific">Aureibacillus halotolerans</name>
    <dbReference type="NCBI Taxonomy" id="1508390"/>
    <lineage>
        <taxon>Bacteria</taxon>
        <taxon>Bacillati</taxon>
        <taxon>Bacillota</taxon>
        <taxon>Bacilli</taxon>
        <taxon>Bacillales</taxon>
        <taxon>Bacillaceae</taxon>
        <taxon>Aureibacillus</taxon>
    </lineage>
</organism>
<dbReference type="Gene3D" id="3.40.640.10">
    <property type="entry name" value="Type I PLP-dependent aspartate aminotransferase-like (Major domain)"/>
    <property type="match status" value="1"/>
</dbReference>
<evidence type="ECO:0000256" key="6">
    <source>
        <dbReference type="ARBA" id="ARBA00023014"/>
    </source>
</evidence>
<accession>A0A4R6TYR6</accession>
<evidence type="ECO:0000313" key="10">
    <source>
        <dbReference type="Proteomes" id="UP000295632"/>
    </source>
</evidence>
<dbReference type="AlphaFoldDB" id="A0A4R6TYR6"/>
<dbReference type="InterPro" id="IPR015422">
    <property type="entry name" value="PyrdxlP-dep_Trfase_small"/>
</dbReference>
<dbReference type="InterPro" id="IPR016454">
    <property type="entry name" value="Cysteine_dSase"/>
</dbReference>
<dbReference type="EMBL" id="SNYJ01000008">
    <property type="protein sequence ID" value="TDQ39100.1"/>
    <property type="molecule type" value="Genomic_DNA"/>
</dbReference>
<dbReference type="Gene3D" id="3.90.1150.10">
    <property type="entry name" value="Aspartate Aminotransferase, domain 1"/>
    <property type="match status" value="1"/>
</dbReference>
<keyword evidence="3" id="KW-0479">Metal-binding</keyword>